<accession>B0MPV7</accession>
<dbReference type="AlphaFoldDB" id="B0MPV7"/>
<keyword evidence="2" id="KW-1185">Reference proteome</keyword>
<dbReference type="EMBL" id="ABCA03000050">
    <property type="protein sequence ID" value="EDS00235.1"/>
    <property type="molecule type" value="Genomic_DNA"/>
</dbReference>
<organism evidence="1 2">
    <name type="scientific">[Eubacterium] siraeum DSM 15702</name>
    <dbReference type="NCBI Taxonomy" id="428128"/>
    <lineage>
        <taxon>Bacteria</taxon>
        <taxon>Bacillati</taxon>
        <taxon>Bacillota</taxon>
        <taxon>Clostridia</taxon>
        <taxon>Eubacteriales</taxon>
        <taxon>Oscillospiraceae</taxon>
        <taxon>Oscillospiraceae incertae sedis</taxon>
    </lineage>
</organism>
<comment type="caution">
    <text evidence="1">The sequence shown here is derived from an EMBL/GenBank/DDBJ whole genome shotgun (WGS) entry which is preliminary data.</text>
</comment>
<protein>
    <submittedName>
        <fullName evidence="1">Uncharacterized protein</fullName>
    </submittedName>
</protein>
<evidence type="ECO:0000313" key="2">
    <source>
        <dbReference type="Proteomes" id="UP000005326"/>
    </source>
</evidence>
<dbReference type="Proteomes" id="UP000005326">
    <property type="component" value="Unassembled WGS sequence"/>
</dbReference>
<reference evidence="1" key="2">
    <citation type="submission" date="2014-06" db="EMBL/GenBank/DDBJ databases">
        <title>Draft genome sequence of Eubacterium siraeum (DSM 15702).</title>
        <authorList>
            <person name="Sudarsanam P."/>
            <person name="Ley R."/>
            <person name="Guruge J."/>
            <person name="Turnbaugh P.J."/>
            <person name="Mahowald M."/>
            <person name="Liep D."/>
            <person name="Gordon J."/>
        </authorList>
    </citation>
    <scope>NUCLEOTIDE SEQUENCE</scope>
    <source>
        <strain evidence="1">DSM 15702</strain>
    </source>
</reference>
<name>B0MPV7_9FIRM</name>
<reference evidence="1" key="1">
    <citation type="submission" date="2007-10" db="EMBL/GenBank/DDBJ databases">
        <authorList>
            <person name="Fulton L."/>
            <person name="Clifton S."/>
            <person name="Fulton B."/>
            <person name="Xu J."/>
            <person name="Minx P."/>
            <person name="Pepin K.H."/>
            <person name="Johnson M."/>
            <person name="Thiruvilangam P."/>
            <person name="Bhonagiri V."/>
            <person name="Nash W.E."/>
            <person name="Mardis E.R."/>
            <person name="Wilson R.K."/>
        </authorList>
    </citation>
    <scope>NUCLEOTIDE SEQUENCE [LARGE SCALE GENOMIC DNA]</scope>
    <source>
        <strain evidence="1">DSM 15702</strain>
    </source>
</reference>
<gene>
    <name evidence="1" type="ORF">EUBSIR_01910</name>
</gene>
<sequence>MNNMEELKEPVKNLELHKNAKNCPEGCYEELEKLKKEYQSQYADIESKHKDFHGRDDRSAKELMDLTIAFRKRIKTIRDKYNV</sequence>
<evidence type="ECO:0000313" key="1">
    <source>
        <dbReference type="EMBL" id="EDS00235.1"/>
    </source>
</evidence>
<proteinExistence type="predicted"/>